<dbReference type="AlphaFoldDB" id="A0A9P6HC60"/>
<evidence type="ECO:0000313" key="2">
    <source>
        <dbReference type="EMBL" id="KAF9783893.1"/>
    </source>
</evidence>
<name>A0A9P6HC60_9AGAM</name>
<feature type="compositionally biased region" description="Polar residues" evidence="1">
    <location>
        <begin position="145"/>
        <end position="160"/>
    </location>
</feature>
<dbReference type="EMBL" id="WIUZ02000009">
    <property type="protein sequence ID" value="KAF9783893.1"/>
    <property type="molecule type" value="Genomic_DNA"/>
</dbReference>
<reference evidence="2" key="1">
    <citation type="journal article" date="2020" name="Nat. Commun.">
        <title>Large-scale genome sequencing of mycorrhizal fungi provides insights into the early evolution of symbiotic traits.</title>
        <authorList>
            <person name="Miyauchi S."/>
            <person name="Kiss E."/>
            <person name="Kuo A."/>
            <person name="Drula E."/>
            <person name="Kohler A."/>
            <person name="Sanchez-Garcia M."/>
            <person name="Morin E."/>
            <person name="Andreopoulos B."/>
            <person name="Barry K.W."/>
            <person name="Bonito G."/>
            <person name="Buee M."/>
            <person name="Carver A."/>
            <person name="Chen C."/>
            <person name="Cichocki N."/>
            <person name="Clum A."/>
            <person name="Culley D."/>
            <person name="Crous P.W."/>
            <person name="Fauchery L."/>
            <person name="Girlanda M."/>
            <person name="Hayes R.D."/>
            <person name="Keri Z."/>
            <person name="LaButti K."/>
            <person name="Lipzen A."/>
            <person name="Lombard V."/>
            <person name="Magnuson J."/>
            <person name="Maillard F."/>
            <person name="Murat C."/>
            <person name="Nolan M."/>
            <person name="Ohm R.A."/>
            <person name="Pangilinan J."/>
            <person name="Pereira M.F."/>
            <person name="Perotto S."/>
            <person name="Peter M."/>
            <person name="Pfister S."/>
            <person name="Riley R."/>
            <person name="Sitrit Y."/>
            <person name="Stielow J.B."/>
            <person name="Szollosi G."/>
            <person name="Zifcakova L."/>
            <person name="Stursova M."/>
            <person name="Spatafora J.W."/>
            <person name="Tedersoo L."/>
            <person name="Vaario L.M."/>
            <person name="Yamada A."/>
            <person name="Yan M."/>
            <person name="Wang P."/>
            <person name="Xu J."/>
            <person name="Bruns T."/>
            <person name="Baldrian P."/>
            <person name="Vilgalys R."/>
            <person name="Dunand C."/>
            <person name="Henrissat B."/>
            <person name="Grigoriev I.V."/>
            <person name="Hibbett D."/>
            <person name="Nagy L.G."/>
            <person name="Martin F.M."/>
        </authorList>
    </citation>
    <scope>NUCLEOTIDE SEQUENCE</scope>
    <source>
        <strain evidence="2">UH-Tt-Lm1</strain>
    </source>
</reference>
<organism evidence="2 3">
    <name type="scientific">Thelephora terrestris</name>
    <dbReference type="NCBI Taxonomy" id="56493"/>
    <lineage>
        <taxon>Eukaryota</taxon>
        <taxon>Fungi</taxon>
        <taxon>Dikarya</taxon>
        <taxon>Basidiomycota</taxon>
        <taxon>Agaricomycotina</taxon>
        <taxon>Agaricomycetes</taxon>
        <taxon>Thelephorales</taxon>
        <taxon>Thelephoraceae</taxon>
        <taxon>Thelephora</taxon>
    </lineage>
</organism>
<feature type="region of interest" description="Disordered" evidence="1">
    <location>
        <begin position="138"/>
        <end position="167"/>
    </location>
</feature>
<feature type="region of interest" description="Disordered" evidence="1">
    <location>
        <begin position="50"/>
        <end position="78"/>
    </location>
</feature>
<proteinExistence type="predicted"/>
<gene>
    <name evidence="2" type="ORF">BJ322DRAFT_1021656</name>
</gene>
<dbReference type="OrthoDB" id="2905962at2759"/>
<keyword evidence="3" id="KW-1185">Reference proteome</keyword>
<evidence type="ECO:0000313" key="3">
    <source>
        <dbReference type="Proteomes" id="UP000736335"/>
    </source>
</evidence>
<accession>A0A9P6HC60</accession>
<feature type="region of interest" description="Disordered" evidence="1">
    <location>
        <begin position="1"/>
        <end position="21"/>
    </location>
</feature>
<protein>
    <submittedName>
        <fullName evidence="2">Uncharacterized protein</fullName>
    </submittedName>
</protein>
<comment type="caution">
    <text evidence="2">The sequence shown here is derived from an EMBL/GenBank/DDBJ whole genome shotgun (WGS) entry which is preliminary data.</text>
</comment>
<feature type="compositionally biased region" description="Basic and acidic residues" evidence="1">
    <location>
        <begin position="51"/>
        <end position="64"/>
    </location>
</feature>
<dbReference type="Proteomes" id="UP000736335">
    <property type="component" value="Unassembled WGS sequence"/>
</dbReference>
<sequence length="284" mass="31264">MSDLPPPIYLPSSGGYTRSRIVPEPVDRRRFPFRRYSYDEEGFLVVRTKNMNRDPRPHPYEKSVPRPSATPSESRAVCPARTLDSGSATELLKQLIPTLAQDPESFESSALSIFNAHNIDPSVSDALVKVVKQSFAASPSEPIPDSSQEAPRTFTTSRANTPGPGPISLVPFKHERAFSSGSRGMTTWYSTEAYQDVPEPPSVIKPTAGTLYVHKNLSTGILQVWLFGMNATWFSVPDSGQVFHPALQDRVLSVRADGTPSWVHAVGLNSARARNREGRRVAFA</sequence>
<evidence type="ECO:0000256" key="1">
    <source>
        <dbReference type="SAM" id="MobiDB-lite"/>
    </source>
</evidence>
<reference evidence="2" key="2">
    <citation type="submission" date="2020-11" db="EMBL/GenBank/DDBJ databases">
        <authorList>
            <consortium name="DOE Joint Genome Institute"/>
            <person name="Kuo A."/>
            <person name="Miyauchi S."/>
            <person name="Kiss E."/>
            <person name="Drula E."/>
            <person name="Kohler A."/>
            <person name="Sanchez-Garcia M."/>
            <person name="Andreopoulos B."/>
            <person name="Barry K.W."/>
            <person name="Bonito G."/>
            <person name="Buee M."/>
            <person name="Carver A."/>
            <person name="Chen C."/>
            <person name="Cichocki N."/>
            <person name="Clum A."/>
            <person name="Culley D."/>
            <person name="Crous P.W."/>
            <person name="Fauchery L."/>
            <person name="Girlanda M."/>
            <person name="Hayes R."/>
            <person name="Keri Z."/>
            <person name="Labutti K."/>
            <person name="Lipzen A."/>
            <person name="Lombard V."/>
            <person name="Magnuson J."/>
            <person name="Maillard F."/>
            <person name="Morin E."/>
            <person name="Murat C."/>
            <person name="Nolan M."/>
            <person name="Ohm R."/>
            <person name="Pangilinan J."/>
            <person name="Pereira M."/>
            <person name="Perotto S."/>
            <person name="Peter M."/>
            <person name="Riley R."/>
            <person name="Sitrit Y."/>
            <person name="Stielow B."/>
            <person name="Szollosi G."/>
            <person name="Zifcakova L."/>
            <person name="Stursova M."/>
            <person name="Spatafora J.W."/>
            <person name="Tedersoo L."/>
            <person name="Vaario L.-M."/>
            <person name="Yamada A."/>
            <person name="Yan M."/>
            <person name="Wang P."/>
            <person name="Xu J."/>
            <person name="Bruns T."/>
            <person name="Baldrian P."/>
            <person name="Vilgalys R."/>
            <person name="Henrissat B."/>
            <person name="Grigoriev I.V."/>
            <person name="Hibbett D."/>
            <person name="Nagy L.G."/>
            <person name="Martin F.M."/>
        </authorList>
    </citation>
    <scope>NUCLEOTIDE SEQUENCE</scope>
    <source>
        <strain evidence="2">UH-Tt-Lm1</strain>
    </source>
</reference>